<dbReference type="InterPro" id="IPR040079">
    <property type="entry name" value="Glutathione_S-Trfase"/>
</dbReference>
<feature type="domain" description="GST N-terminal" evidence="3">
    <location>
        <begin position="1"/>
        <end position="80"/>
    </location>
</feature>
<dbReference type="SFLD" id="SFLDG00358">
    <property type="entry name" value="Main_(cytGST)"/>
    <property type="match status" value="1"/>
</dbReference>
<dbReference type="Proteomes" id="UP000315369">
    <property type="component" value="Unassembled WGS sequence"/>
</dbReference>
<protein>
    <submittedName>
        <fullName evidence="5">Glutathione S-transferase family protein</fullName>
    </submittedName>
</protein>
<dbReference type="CDD" id="cd00570">
    <property type="entry name" value="GST_N_family"/>
    <property type="match status" value="1"/>
</dbReference>
<dbReference type="GO" id="GO:0016740">
    <property type="term" value="F:transferase activity"/>
    <property type="evidence" value="ECO:0007669"/>
    <property type="project" value="UniProtKB-KW"/>
</dbReference>
<dbReference type="OrthoDB" id="9782992at2"/>
<gene>
    <name evidence="5" type="ORF">FJV41_21535</name>
</gene>
<organism evidence="5 6">
    <name type="scientific">Myxococcus llanfairpwllgwyngyllgogerychwyrndrobwllllantysiliogogogochensis</name>
    <dbReference type="NCBI Taxonomy" id="2590453"/>
    <lineage>
        <taxon>Bacteria</taxon>
        <taxon>Pseudomonadati</taxon>
        <taxon>Myxococcota</taxon>
        <taxon>Myxococcia</taxon>
        <taxon>Myxococcales</taxon>
        <taxon>Cystobacterineae</taxon>
        <taxon>Myxococcaceae</taxon>
        <taxon>Myxococcus</taxon>
    </lineage>
</organism>
<dbReference type="PANTHER" id="PTHR44051:SF8">
    <property type="entry name" value="GLUTATHIONE S-TRANSFERASE GSTA"/>
    <property type="match status" value="1"/>
</dbReference>
<evidence type="ECO:0000256" key="2">
    <source>
        <dbReference type="ARBA" id="ARBA00022679"/>
    </source>
</evidence>
<dbReference type="Gene3D" id="1.20.1050.10">
    <property type="match status" value="1"/>
</dbReference>
<sequence length="214" mass="23638">MKLYFHPLSGNSRRVLLVATHLEVPLERVVVDLPNGEQRATPHLGRNPNGLVPVLDDDGFLLWESRAIMQYLAEMTPGQTLLPTDARGRADVTRWLFWCSAHMAQACTILVFENFVKAVAGHGPPNPTEVARGEALFARHARVLDEHLAGKTWVSQERLTLADFSLAAAFALAGPARLPLGEHANLRSWLGRVQELEAWKRTAPSMPPSASVRT</sequence>
<dbReference type="Pfam" id="PF13410">
    <property type="entry name" value="GST_C_2"/>
    <property type="match status" value="1"/>
</dbReference>
<comment type="similarity">
    <text evidence="1">Belongs to the GST superfamily.</text>
</comment>
<accession>A0A540WY28</accession>
<dbReference type="InterPro" id="IPR004045">
    <property type="entry name" value="Glutathione_S-Trfase_N"/>
</dbReference>
<dbReference type="InterPro" id="IPR010987">
    <property type="entry name" value="Glutathione-S-Trfase_C-like"/>
</dbReference>
<dbReference type="Gene3D" id="3.40.30.10">
    <property type="entry name" value="Glutaredoxin"/>
    <property type="match status" value="1"/>
</dbReference>
<dbReference type="AlphaFoldDB" id="A0A540WY28"/>
<reference evidence="5 6" key="1">
    <citation type="submission" date="2019-06" db="EMBL/GenBank/DDBJ databases">
        <authorList>
            <person name="Livingstone P."/>
            <person name="Whitworth D."/>
        </authorList>
    </citation>
    <scope>NUCLEOTIDE SEQUENCE [LARGE SCALE GENOMIC DNA]</scope>
    <source>
        <strain evidence="5 6">AM401</strain>
    </source>
</reference>
<name>A0A540WY28_9BACT</name>
<dbReference type="SFLD" id="SFLDS00019">
    <property type="entry name" value="Glutathione_Transferase_(cytos"/>
    <property type="match status" value="1"/>
</dbReference>
<dbReference type="PROSITE" id="PS50405">
    <property type="entry name" value="GST_CTER"/>
    <property type="match status" value="1"/>
</dbReference>
<evidence type="ECO:0000313" key="5">
    <source>
        <dbReference type="EMBL" id="TQF13915.1"/>
    </source>
</evidence>
<dbReference type="SUPFAM" id="SSF52833">
    <property type="entry name" value="Thioredoxin-like"/>
    <property type="match status" value="1"/>
</dbReference>
<evidence type="ECO:0000313" key="6">
    <source>
        <dbReference type="Proteomes" id="UP000315369"/>
    </source>
</evidence>
<keyword evidence="2 5" id="KW-0808">Transferase</keyword>
<keyword evidence="6" id="KW-1185">Reference proteome</keyword>
<dbReference type="InterPro" id="IPR036249">
    <property type="entry name" value="Thioredoxin-like_sf"/>
</dbReference>
<evidence type="ECO:0000259" key="3">
    <source>
        <dbReference type="PROSITE" id="PS50404"/>
    </source>
</evidence>
<dbReference type="Pfam" id="PF02798">
    <property type="entry name" value="GST_N"/>
    <property type="match status" value="1"/>
</dbReference>
<dbReference type="FunFam" id="3.40.30.10:FF:000039">
    <property type="entry name" value="Glutathione S-transferase domain"/>
    <property type="match status" value="1"/>
</dbReference>
<comment type="caution">
    <text evidence="5">The sequence shown here is derived from an EMBL/GenBank/DDBJ whole genome shotgun (WGS) entry which is preliminary data.</text>
</comment>
<feature type="domain" description="GST C-terminal" evidence="4">
    <location>
        <begin position="85"/>
        <end position="214"/>
    </location>
</feature>
<evidence type="ECO:0000259" key="4">
    <source>
        <dbReference type="PROSITE" id="PS50405"/>
    </source>
</evidence>
<evidence type="ECO:0000256" key="1">
    <source>
        <dbReference type="ARBA" id="ARBA00007409"/>
    </source>
</evidence>
<dbReference type="PROSITE" id="PS50404">
    <property type="entry name" value="GST_NTER"/>
    <property type="match status" value="1"/>
</dbReference>
<dbReference type="RefSeq" id="WP_141644405.1">
    <property type="nucleotide sequence ID" value="NZ_VIFM01000084.1"/>
</dbReference>
<dbReference type="SUPFAM" id="SSF47616">
    <property type="entry name" value="GST C-terminal domain-like"/>
    <property type="match status" value="1"/>
</dbReference>
<proteinExistence type="inferred from homology"/>
<dbReference type="InterPro" id="IPR036282">
    <property type="entry name" value="Glutathione-S-Trfase_C_sf"/>
</dbReference>
<dbReference type="PANTHER" id="PTHR44051">
    <property type="entry name" value="GLUTATHIONE S-TRANSFERASE-RELATED"/>
    <property type="match status" value="1"/>
</dbReference>
<dbReference type="EMBL" id="VIFM01000084">
    <property type="protein sequence ID" value="TQF13915.1"/>
    <property type="molecule type" value="Genomic_DNA"/>
</dbReference>
<dbReference type="SFLD" id="SFLDG01150">
    <property type="entry name" value="Main.1:_Beta-like"/>
    <property type="match status" value="1"/>
</dbReference>